<evidence type="ECO:0000313" key="3">
    <source>
        <dbReference type="Proteomes" id="UP000001887"/>
    </source>
</evidence>
<evidence type="ECO:0000256" key="1">
    <source>
        <dbReference type="SAM" id="SignalP"/>
    </source>
</evidence>
<accession>D2R0R8</accession>
<name>D2R0R8_PIRSD</name>
<reference evidence="2 3" key="1">
    <citation type="journal article" date="2009" name="Stand. Genomic Sci.">
        <title>Complete genome sequence of Pirellula staleyi type strain (ATCC 27377).</title>
        <authorList>
            <person name="Clum A."/>
            <person name="Tindall B.J."/>
            <person name="Sikorski J."/>
            <person name="Ivanova N."/>
            <person name="Mavrommatis K."/>
            <person name="Lucas S."/>
            <person name="Glavina del Rio T."/>
            <person name="Nolan M."/>
            <person name="Chen F."/>
            <person name="Tice H."/>
            <person name="Pitluck S."/>
            <person name="Cheng J.F."/>
            <person name="Chertkov O."/>
            <person name="Brettin T."/>
            <person name="Han C."/>
            <person name="Detter J.C."/>
            <person name="Kuske C."/>
            <person name="Bruce D."/>
            <person name="Goodwin L."/>
            <person name="Ovchinikova G."/>
            <person name="Pati A."/>
            <person name="Mikhailova N."/>
            <person name="Chen A."/>
            <person name="Palaniappan K."/>
            <person name="Land M."/>
            <person name="Hauser L."/>
            <person name="Chang Y.J."/>
            <person name="Jeffries C.D."/>
            <person name="Chain P."/>
            <person name="Rohde M."/>
            <person name="Goker M."/>
            <person name="Bristow J."/>
            <person name="Eisen J.A."/>
            <person name="Markowitz V."/>
            <person name="Hugenholtz P."/>
            <person name="Kyrpides N.C."/>
            <person name="Klenk H.P."/>
            <person name="Lapidus A."/>
        </authorList>
    </citation>
    <scope>NUCLEOTIDE SEQUENCE [LARGE SCALE GENOMIC DNA]</scope>
    <source>
        <strain evidence="3">ATCC 27377 / DSM 6068 / ICPB 4128</strain>
    </source>
</reference>
<proteinExistence type="predicted"/>
<dbReference type="HOGENOM" id="CLU_2586689_0_0_0"/>
<dbReference type="EMBL" id="CP001848">
    <property type="protein sequence ID" value="ADB16666.1"/>
    <property type="molecule type" value="Genomic_DNA"/>
</dbReference>
<dbReference type="Proteomes" id="UP000001887">
    <property type="component" value="Chromosome"/>
</dbReference>
<feature type="chain" id="PRO_5003035333" evidence="1">
    <location>
        <begin position="38"/>
        <end position="80"/>
    </location>
</feature>
<feature type="signal peptide" evidence="1">
    <location>
        <begin position="1"/>
        <end position="37"/>
    </location>
</feature>
<dbReference type="STRING" id="530564.Psta_1992"/>
<sequence length="80" mass="8815">MEFSARCRSTLFSPQLPLLPCLLPTMLKLVAVVAAQAALPAPVVFAPFQWPPHQQLLLQLSPMPLLNQPPLLLQLPLLPQ</sequence>
<dbReference type="AlphaFoldDB" id="D2R0R8"/>
<keyword evidence="3" id="KW-1185">Reference proteome</keyword>
<protein>
    <submittedName>
        <fullName evidence="2">Uncharacterized protein</fullName>
    </submittedName>
</protein>
<gene>
    <name evidence="2" type="ordered locus">Psta_1992</name>
</gene>
<keyword evidence="1" id="KW-0732">Signal</keyword>
<organism evidence="2 3">
    <name type="scientific">Pirellula staleyi (strain ATCC 27377 / DSM 6068 / ICPB 4128)</name>
    <name type="common">Pirella staleyi</name>
    <dbReference type="NCBI Taxonomy" id="530564"/>
    <lineage>
        <taxon>Bacteria</taxon>
        <taxon>Pseudomonadati</taxon>
        <taxon>Planctomycetota</taxon>
        <taxon>Planctomycetia</taxon>
        <taxon>Pirellulales</taxon>
        <taxon>Pirellulaceae</taxon>
        <taxon>Pirellula</taxon>
    </lineage>
</organism>
<dbReference type="KEGG" id="psl:Psta_1992"/>
<evidence type="ECO:0000313" key="2">
    <source>
        <dbReference type="EMBL" id="ADB16666.1"/>
    </source>
</evidence>